<evidence type="ECO:0000313" key="1">
    <source>
        <dbReference type="EMBL" id="VTZ59361.1"/>
    </source>
</evidence>
<gene>
    <name evidence="1" type="ORF">EMEDMD4_1060043</name>
</gene>
<dbReference type="EMBL" id="CABFNB010000009">
    <property type="protein sequence ID" value="VTZ59361.1"/>
    <property type="molecule type" value="Genomic_DNA"/>
</dbReference>
<dbReference type="Proteomes" id="UP000507954">
    <property type="component" value="Unassembled WGS sequence"/>
</dbReference>
<dbReference type="AlphaFoldDB" id="A0A508WUR5"/>
<name>A0A508WUR5_9HYPH</name>
<organism evidence="1 2">
    <name type="scientific">Sinorhizobium medicae</name>
    <dbReference type="NCBI Taxonomy" id="110321"/>
    <lineage>
        <taxon>Bacteria</taxon>
        <taxon>Pseudomonadati</taxon>
        <taxon>Pseudomonadota</taxon>
        <taxon>Alphaproteobacteria</taxon>
        <taxon>Hyphomicrobiales</taxon>
        <taxon>Rhizobiaceae</taxon>
        <taxon>Sinorhizobium/Ensifer group</taxon>
        <taxon>Sinorhizobium</taxon>
    </lineage>
</organism>
<accession>A0A508WUR5</accession>
<reference evidence="1 2" key="1">
    <citation type="submission" date="2019-06" db="EMBL/GenBank/DDBJ databases">
        <authorList>
            <person name="Le Quere A."/>
            <person name="Colella S."/>
        </authorList>
    </citation>
    <scope>NUCLEOTIDE SEQUENCE [LARGE SCALE GENOMIC DNA]</scope>
    <source>
        <strain evidence="1">EmedicaeMD41</strain>
    </source>
</reference>
<protein>
    <submittedName>
        <fullName evidence="1">Uncharacterized protein</fullName>
    </submittedName>
</protein>
<proteinExistence type="predicted"/>
<evidence type="ECO:0000313" key="2">
    <source>
        <dbReference type="Proteomes" id="UP000507954"/>
    </source>
</evidence>
<sequence length="25" mass="2756">MLARSMHKIVLAPLALDILHDLALT</sequence>